<evidence type="ECO:0000313" key="3">
    <source>
        <dbReference type="Proteomes" id="UP000020218"/>
    </source>
</evidence>
<dbReference type="EMBL" id="JFAX01000017">
    <property type="protein sequence ID" value="EXI66006.1"/>
    <property type="molecule type" value="Genomic_DNA"/>
</dbReference>
<dbReference type="AlphaFoldDB" id="A0A011MTZ4"/>
<keyword evidence="1" id="KW-0732">Signal</keyword>
<sequence>MKILLPIALAALVAATAAVAHEDHDKPRFGGVVAEAGHYQAELVARSDTLSIHVSEHGTPLPTAGGSARLTLLAGGKKTEVTLVPAGNNRFEAKGSFDIKGAKVVAALNVPGKPPKTLRFTLDDSPARH</sequence>
<name>A0A011MTZ4_9PROT</name>
<protein>
    <submittedName>
        <fullName evidence="2">Uncharacterized protein</fullName>
    </submittedName>
</protein>
<dbReference type="STRING" id="1454001.AW08_02745"/>
<gene>
    <name evidence="2" type="ORF">AW08_02745</name>
</gene>
<comment type="caution">
    <text evidence="2">The sequence shown here is derived from an EMBL/GenBank/DDBJ whole genome shotgun (WGS) entry which is preliminary data.</text>
</comment>
<proteinExistence type="predicted"/>
<evidence type="ECO:0000256" key="1">
    <source>
        <dbReference type="SAM" id="SignalP"/>
    </source>
</evidence>
<keyword evidence="3" id="KW-1185">Reference proteome</keyword>
<organism evidence="2 3">
    <name type="scientific">Candidatus Accumulibacter adjunctus</name>
    <dbReference type="NCBI Taxonomy" id="1454001"/>
    <lineage>
        <taxon>Bacteria</taxon>
        <taxon>Pseudomonadati</taxon>
        <taxon>Pseudomonadota</taxon>
        <taxon>Betaproteobacteria</taxon>
        <taxon>Candidatus Accumulibacter</taxon>
    </lineage>
</organism>
<dbReference type="Proteomes" id="UP000020218">
    <property type="component" value="Unassembled WGS sequence"/>
</dbReference>
<evidence type="ECO:0000313" key="2">
    <source>
        <dbReference type="EMBL" id="EXI66006.1"/>
    </source>
</evidence>
<dbReference type="PATRIC" id="fig|1454001.3.peg.2804"/>
<reference evidence="2" key="1">
    <citation type="submission" date="2014-02" db="EMBL/GenBank/DDBJ databases">
        <title>Expanding our view of genomic diversity in Candidatus Accumulibacter clades.</title>
        <authorList>
            <person name="Skennerton C.T."/>
            <person name="Barr J.J."/>
            <person name="Slater F.R."/>
            <person name="Bond P.L."/>
            <person name="Tyson G.W."/>
        </authorList>
    </citation>
    <scope>NUCLEOTIDE SEQUENCE [LARGE SCALE GENOMIC DNA]</scope>
</reference>
<feature type="chain" id="PRO_5001460655" evidence="1">
    <location>
        <begin position="21"/>
        <end position="129"/>
    </location>
</feature>
<feature type="signal peptide" evidence="1">
    <location>
        <begin position="1"/>
        <end position="20"/>
    </location>
</feature>
<accession>A0A011MTZ4</accession>